<dbReference type="InterPro" id="IPR010610">
    <property type="entry name" value="EryCIII-like_C"/>
</dbReference>
<dbReference type="InterPro" id="IPR002213">
    <property type="entry name" value="UDP_glucos_trans"/>
</dbReference>
<keyword evidence="4" id="KW-1185">Reference proteome</keyword>
<dbReference type="InterPro" id="IPR050426">
    <property type="entry name" value="Glycosyltransferase_28"/>
</dbReference>
<evidence type="ECO:0000313" key="3">
    <source>
        <dbReference type="EMBL" id="QEG37146.1"/>
    </source>
</evidence>
<organism evidence="3 4">
    <name type="scientific">Bythopirellula goksoeyrii</name>
    <dbReference type="NCBI Taxonomy" id="1400387"/>
    <lineage>
        <taxon>Bacteria</taxon>
        <taxon>Pseudomonadati</taxon>
        <taxon>Planctomycetota</taxon>
        <taxon>Planctomycetia</taxon>
        <taxon>Pirellulales</taxon>
        <taxon>Lacipirellulaceae</taxon>
        <taxon>Bythopirellula</taxon>
    </lineage>
</organism>
<evidence type="ECO:0000259" key="2">
    <source>
        <dbReference type="Pfam" id="PF06722"/>
    </source>
</evidence>
<accession>A0A5B9QJD1</accession>
<dbReference type="KEGG" id="bgok:Pr1d_44860"/>
<dbReference type="AlphaFoldDB" id="A0A5B9QJD1"/>
<dbReference type="Gene3D" id="3.40.50.2000">
    <property type="entry name" value="Glycogen Phosphorylase B"/>
    <property type="match status" value="2"/>
</dbReference>
<dbReference type="PANTHER" id="PTHR48050">
    <property type="entry name" value="STEROL 3-BETA-GLUCOSYLTRANSFERASE"/>
    <property type="match status" value="1"/>
</dbReference>
<dbReference type="Pfam" id="PF03033">
    <property type="entry name" value="Glyco_transf_28"/>
    <property type="match status" value="1"/>
</dbReference>
<dbReference type="InterPro" id="IPR004276">
    <property type="entry name" value="GlycoTrans_28_N"/>
</dbReference>
<evidence type="ECO:0000259" key="1">
    <source>
        <dbReference type="Pfam" id="PF03033"/>
    </source>
</evidence>
<dbReference type="GO" id="GO:0005975">
    <property type="term" value="P:carbohydrate metabolic process"/>
    <property type="evidence" value="ECO:0007669"/>
    <property type="project" value="InterPro"/>
</dbReference>
<keyword evidence="3" id="KW-0456">Lyase</keyword>
<feature type="domain" description="Glycosyltransferase family 28 N-terminal" evidence="1">
    <location>
        <begin position="4"/>
        <end position="64"/>
    </location>
</feature>
<dbReference type="GO" id="GO:0016758">
    <property type="term" value="F:hexosyltransferase activity"/>
    <property type="evidence" value="ECO:0007669"/>
    <property type="project" value="InterPro"/>
</dbReference>
<reference evidence="3 4" key="1">
    <citation type="submission" date="2019-08" db="EMBL/GenBank/DDBJ databases">
        <title>Deep-cultivation of Planctomycetes and their phenomic and genomic characterization uncovers novel biology.</title>
        <authorList>
            <person name="Wiegand S."/>
            <person name="Jogler M."/>
            <person name="Boedeker C."/>
            <person name="Pinto D."/>
            <person name="Vollmers J."/>
            <person name="Rivas-Marin E."/>
            <person name="Kohn T."/>
            <person name="Peeters S.H."/>
            <person name="Heuer A."/>
            <person name="Rast P."/>
            <person name="Oberbeckmann S."/>
            <person name="Bunk B."/>
            <person name="Jeske O."/>
            <person name="Meyerdierks A."/>
            <person name="Storesund J.E."/>
            <person name="Kallscheuer N."/>
            <person name="Luecker S."/>
            <person name="Lage O.M."/>
            <person name="Pohl T."/>
            <person name="Merkel B.J."/>
            <person name="Hornburger P."/>
            <person name="Mueller R.-W."/>
            <person name="Bruemmer F."/>
            <person name="Labrenz M."/>
            <person name="Spormann A.M."/>
            <person name="Op den Camp H."/>
            <person name="Overmann J."/>
            <person name="Amann R."/>
            <person name="Jetten M.S.M."/>
            <person name="Mascher T."/>
            <person name="Medema M.H."/>
            <person name="Devos D.P."/>
            <person name="Kaster A.-K."/>
            <person name="Ovreas L."/>
            <person name="Rohde M."/>
            <person name="Galperin M.Y."/>
            <person name="Jogler C."/>
        </authorList>
    </citation>
    <scope>NUCLEOTIDE SEQUENCE [LARGE SCALE GENOMIC DNA]</scope>
    <source>
        <strain evidence="3 4">Pr1d</strain>
    </source>
</reference>
<dbReference type="GO" id="GO:0033072">
    <property type="term" value="P:vancomycin biosynthetic process"/>
    <property type="evidence" value="ECO:0007669"/>
    <property type="project" value="UniProtKB-ARBA"/>
</dbReference>
<evidence type="ECO:0000313" key="4">
    <source>
        <dbReference type="Proteomes" id="UP000323917"/>
    </source>
</evidence>
<dbReference type="CDD" id="cd03784">
    <property type="entry name" value="GT1_Gtf-like"/>
    <property type="match status" value="1"/>
</dbReference>
<proteinExistence type="predicted"/>
<sequence length="415" mass="45964">MRFLISALGSYGDVFPMVGLGSALRSRGHQVTLVTNPHFQAIVESVGLEFLPVGTTEEYDELTRHPDLWHPMKGPILVVGKSFSKSLRELYDIIAANTKAGETILVAHCLDLASRIHHDKFGTPLASVHFAPIALRSFHQSPQMFGMLMQNWVPRSLRRFQFWLADKMVDYLVGSELNGLRGELGLPPVRRVMHEWYFSPKLVLGLFPKWFAPPQPDWPPQTQLTGFPLWDQSGQEELQPEVQDFLQSGSPPIVFAPGSAMTAGEKFFAAAIEACQRLDRRGILLTKYPEQLPTELPPTIKHCHFVPMSSLLPQCAALVHHGGIGTCAQGLAAGLPHIVMPMAYDQLDNAMRLKNLGVADILRPKRFTGENLGSALSRLLHDPDVQSRCSHWVQEIDVPATMSATCEALESLSAA</sequence>
<gene>
    <name evidence="3" type="ORF">Pr1d_44860</name>
</gene>
<dbReference type="RefSeq" id="WP_148075423.1">
    <property type="nucleotide sequence ID" value="NZ_CP042913.1"/>
</dbReference>
<keyword evidence="3" id="KW-0808">Transferase</keyword>
<dbReference type="GO" id="GO:0008194">
    <property type="term" value="F:UDP-glycosyltransferase activity"/>
    <property type="evidence" value="ECO:0007669"/>
    <property type="project" value="InterPro"/>
</dbReference>
<feature type="domain" description="Erythromycin biosynthesis protein CIII-like C-terminal" evidence="2">
    <location>
        <begin position="292"/>
        <end position="392"/>
    </location>
</feature>
<dbReference type="GO" id="GO:0016829">
    <property type="term" value="F:lyase activity"/>
    <property type="evidence" value="ECO:0007669"/>
    <property type="project" value="UniProtKB-KW"/>
</dbReference>
<dbReference type="Proteomes" id="UP000323917">
    <property type="component" value="Chromosome"/>
</dbReference>
<dbReference type="Pfam" id="PF06722">
    <property type="entry name" value="EryCIII-like_C"/>
    <property type="match status" value="1"/>
</dbReference>
<dbReference type="PANTHER" id="PTHR48050:SF13">
    <property type="entry name" value="STEROL 3-BETA-GLUCOSYLTRANSFERASE UGT80A2"/>
    <property type="match status" value="1"/>
</dbReference>
<name>A0A5B9QJD1_9BACT</name>
<protein>
    <submittedName>
        <fullName evidence="3">MurG-like transferase</fullName>
        <ecNumber evidence="3">4.3.3.5</ecNumber>
    </submittedName>
</protein>
<dbReference type="OrthoDB" id="9805366at2"/>
<dbReference type="SUPFAM" id="SSF53756">
    <property type="entry name" value="UDP-Glycosyltransferase/glycogen phosphorylase"/>
    <property type="match status" value="1"/>
</dbReference>
<dbReference type="EC" id="4.3.3.5" evidence="3"/>
<dbReference type="EMBL" id="CP042913">
    <property type="protein sequence ID" value="QEG37146.1"/>
    <property type="molecule type" value="Genomic_DNA"/>
</dbReference>